<reference evidence="2" key="1">
    <citation type="submission" date="2022-04" db="EMBL/GenBank/DDBJ databases">
        <title>Hymenobacter sp. isolated from the air.</title>
        <authorList>
            <person name="Won M."/>
            <person name="Lee C.-M."/>
            <person name="Woen H.-Y."/>
            <person name="Kwon S.-W."/>
        </authorList>
    </citation>
    <scope>NUCLEOTIDE SEQUENCE</scope>
    <source>
        <strain evidence="2">5420S-77</strain>
    </source>
</reference>
<organism evidence="2 3">
    <name type="scientific">Hymenobacter volaticus</name>
    <dbReference type="NCBI Taxonomy" id="2932254"/>
    <lineage>
        <taxon>Bacteria</taxon>
        <taxon>Pseudomonadati</taxon>
        <taxon>Bacteroidota</taxon>
        <taxon>Cytophagia</taxon>
        <taxon>Cytophagales</taxon>
        <taxon>Hymenobacteraceae</taxon>
        <taxon>Hymenobacter</taxon>
    </lineage>
</organism>
<name>A0ABY4GBN7_9BACT</name>
<dbReference type="EMBL" id="CP095061">
    <property type="protein sequence ID" value="UOQ68320.1"/>
    <property type="molecule type" value="Genomic_DNA"/>
</dbReference>
<gene>
    <name evidence="2" type="ORF">MUN86_10970</name>
</gene>
<dbReference type="PANTHER" id="PTHR37017:SF11">
    <property type="entry name" value="ESTERASE_LIPASE_THIOESTERASE DOMAIN-CONTAINING PROTEIN"/>
    <property type="match status" value="1"/>
</dbReference>
<dbReference type="PANTHER" id="PTHR37017">
    <property type="entry name" value="AB HYDROLASE-1 DOMAIN-CONTAINING PROTEIN-RELATED"/>
    <property type="match status" value="1"/>
</dbReference>
<evidence type="ECO:0000313" key="2">
    <source>
        <dbReference type="EMBL" id="UOQ68320.1"/>
    </source>
</evidence>
<sequence length="248" mass="25920">MANTPMDESTASATGIKNIVLVHGTWADGTSWGKVIPLLQAQGYHVTAVQNPLTSLGDDVAATKRAIALQDGPVLLVGHSWGGVVITEAGNDSKVTGLVYVAAAAPDEGQSFLDLVQTAAATPGNDEIRPDAQGFVSMTPKGIIEDFAQDLTSTEQQVLIATQGPQAFSALKEKITQAAWKTKPSWYVVAANDRMINPDLERTLAKKMNATTTTLATSHVAMLAQPEKVAAVIMEAASKAGASIVAAR</sequence>
<dbReference type="Pfam" id="PF12697">
    <property type="entry name" value="Abhydrolase_6"/>
    <property type="match status" value="1"/>
</dbReference>
<accession>A0ABY4GBN7</accession>
<dbReference type="GO" id="GO:0016787">
    <property type="term" value="F:hydrolase activity"/>
    <property type="evidence" value="ECO:0007669"/>
    <property type="project" value="UniProtKB-KW"/>
</dbReference>
<dbReference type="InterPro" id="IPR029058">
    <property type="entry name" value="AB_hydrolase_fold"/>
</dbReference>
<evidence type="ECO:0000259" key="1">
    <source>
        <dbReference type="Pfam" id="PF12697"/>
    </source>
</evidence>
<dbReference type="RefSeq" id="WP_245125289.1">
    <property type="nucleotide sequence ID" value="NZ_CP095061.1"/>
</dbReference>
<dbReference type="Gene3D" id="3.40.50.1820">
    <property type="entry name" value="alpha/beta hydrolase"/>
    <property type="match status" value="1"/>
</dbReference>
<keyword evidence="2" id="KW-0378">Hydrolase</keyword>
<keyword evidence="3" id="KW-1185">Reference proteome</keyword>
<dbReference type="Proteomes" id="UP000830401">
    <property type="component" value="Chromosome"/>
</dbReference>
<dbReference type="SUPFAM" id="SSF53474">
    <property type="entry name" value="alpha/beta-Hydrolases"/>
    <property type="match status" value="1"/>
</dbReference>
<dbReference type="InterPro" id="IPR000073">
    <property type="entry name" value="AB_hydrolase_1"/>
</dbReference>
<protein>
    <submittedName>
        <fullName evidence="2">Alpha/beta hydrolase</fullName>
    </submittedName>
</protein>
<proteinExistence type="predicted"/>
<evidence type="ECO:0000313" key="3">
    <source>
        <dbReference type="Proteomes" id="UP000830401"/>
    </source>
</evidence>
<dbReference type="InterPro" id="IPR052897">
    <property type="entry name" value="Sec-Metab_Biosynth_Hydrolase"/>
</dbReference>
<feature type="domain" description="AB hydrolase-1" evidence="1">
    <location>
        <begin position="19"/>
        <end position="232"/>
    </location>
</feature>